<dbReference type="AlphaFoldDB" id="W2K8T6"/>
<evidence type="ECO:0000313" key="2">
    <source>
        <dbReference type="EMBL" id="ETL80800.1"/>
    </source>
</evidence>
<feature type="compositionally biased region" description="Basic and acidic residues" evidence="1">
    <location>
        <begin position="107"/>
        <end position="120"/>
    </location>
</feature>
<dbReference type="EMBL" id="KI682629">
    <property type="protein sequence ID" value="ETL80800.1"/>
    <property type="molecule type" value="Genomic_DNA"/>
</dbReference>
<organism evidence="2">
    <name type="scientific">Phytophthora nicotianae</name>
    <name type="common">Potato buckeye rot agent</name>
    <name type="synonym">Phytophthora parasitica</name>
    <dbReference type="NCBI Taxonomy" id="4792"/>
    <lineage>
        <taxon>Eukaryota</taxon>
        <taxon>Sar</taxon>
        <taxon>Stramenopiles</taxon>
        <taxon>Oomycota</taxon>
        <taxon>Peronosporomycetes</taxon>
        <taxon>Peronosporales</taxon>
        <taxon>Peronosporaceae</taxon>
        <taxon>Phytophthora</taxon>
    </lineage>
</organism>
<dbReference type="Proteomes" id="UP000054423">
    <property type="component" value="Unassembled WGS sequence"/>
</dbReference>
<feature type="region of interest" description="Disordered" evidence="1">
    <location>
        <begin position="1"/>
        <end position="170"/>
    </location>
</feature>
<feature type="compositionally biased region" description="Basic and acidic residues" evidence="1">
    <location>
        <begin position="51"/>
        <end position="74"/>
    </location>
</feature>
<feature type="compositionally biased region" description="Basic residues" evidence="1">
    <location>
        <begin position="10"/>
        <end position="24"/>
    </location>
</feature>
<protein>
    <submittedName>
        <fullName evidence="2">Uncharacterized protein</fullName>
    </submittedName>
</protein>
<dbReference type="OrthoDB" id="146741at2759"/>
<evidence type="ECO:0000256" key="1">
    <source>
        <dbReference type="SAM" id="MobiDB-lite"/>
    </source>
</evidence>
<feature type="compositionally biased region" description="Low complexity" evidence="1">
    <location>
        <begin position="145"/>
        <end position="161"/>
    </location>
</feature>
<sequence>AVRNAPAKAAARKAHAKSSKRRSKSSALKEATKTLSKQRSSRRSRSSSVSSDDRPNPRFESREHSPGSEDEAKARSFRSVSGSSAGGHTPVPSEYSVDSLHSLASDLADHDSKTPERSESPADMAKSPSNAGYKGGKPPKNLSLAEGLQRAQAAKAAATEARIQDDGSHQ</sequence>
<dbReference type="VEuPathDB" id="FungiDB:PPTG_23211"/>
<proteinExistence type="predicted"/>
<reference evidence="2" key="1">
    <citation type="submission" date="2013-11" db="EMBL/GenBank/DDBJ databases">
        <title>The Genome Sequence of Phytophthora parasitica CHvinca01.</title>
        <authorList>
            <consortium name="The Broad Institute Genomics Platform"/>
            <person name="Russ C."/>
            <person name="Tyler B."/>
            <person name="Panabieres F."/>
            <person name="Shan W."/>
            <person name="Tripathy S."/>
            <person name="Grunwald N."/>
            <person name="Machado M."/>
            <person name="Johnson C.S."/>
            <person name="Arredondo F."/>
            <person name="Hong C."/>
            <person name="Coffey M."/>
            <person name="Young S.K."/>
            <person name="Zeng Q."/>
            <person name="Gargeya S."/>
            <person name="Fitzgerald M."/>
            <person name="Abouelleil A."/>
            <person name="Alvarado L."/>
            <person name="Chapman S.B."/>
            <person name="Gainer-Dewar J."/>
            <person name="Goldberg J."/>
            <person name="Griggs A."/>
            <person name="Gujja S."/>
            <person name="Hansen M."/>
            <person name="Howarth C."/>
            <person name="Imamovic A."/>
            <person name="Ireland A."/>
            <person name="Larimer J."/>
            <person name="McCowan C."/>
            <person name="Murphy C."/>
            <person name="Pearson M."/>
            <person name="Poon T.W."/>
            <person name="Priest M."/>
            <person name="Roberts A."/>
            <person name="Saif S."/>
            <person name="Shea T."/>
            <person name="Sykes S."/>
            <person name="Wortman J."/>
            <person name="Nusbaum C."/>
            <person name="Birren B."/>
        </authorList>
    </citation>
    <scope>NUCLEOTIDE SEQUENCE [LARGE SCALE GENOMIC DNA]</scope>
    <source>
        <strain evidence="2">CHvinca01</strain>
    </source>
</reference>
<feature type="non-terminal residue" evidence="2">
    <location>
        <position position="1"/>
    </location>
</feature>
<gene>
    <name evidence="2" type="ORF">L917_18733</name>
</gene>
<accession>W2K8T6</accession>
<name>W2K8T6_PHYNI</name>